<feature type="domain" description="Fe/B12 periplasmic-binding" evidence="3">
    <location>
        <begin position="41"/>
        <end position="289"/>
    </location>
</feature>
<organism evidence="5 6">
    <name type="scientific">Weissella confusa</name>
    <name type="common">Lactobacillus confusus</name>
    <dbReference type="NCBI Taxonomy" id="1583"/>
    <lineage>
        <taxon>Bacteria</taxon>
        <taxon>Bacillati</taxon>
        <taxon>Bacillota</taxon>
        <taxon>Bacilli</taxon>
        <taxon>Lactobacillales</taxon>
        <taxon>Lactobacillaceae</taxon>
        <taxon>Weissella</taxon>
    </lineage>
</organism>
<dbReference type="GO" id="GO:0071281">
    <property type="term" value="P:cellular response to iron ion"/>
    <property type="evidence" value="ECO:0007669"/>
    <property type="project" value="TreeGrafter"/>
</dbReference>
<dbReference type="EMBL" id="JAAOCX010000004">
    <property type="protein sequence ID" value="MBJ7632240.1"/>
    <property type="molecule type" value="Genomic_DNA"/>
</dbReference>
<sequence>MSKKQLTGLSILFIILLVLAGGWIWLVSQNPANTTSSPTKRIIVTTNAQAQVFDQLAIPLVGVPTPGEQQTLPTRYAKLPQVGNHVAPNLEKMSSLKPDVVYLDSALVDDYQQKLASDHIATQTLDFSTLDTLKSSITTVGKQYNKQTEASQLVKQLTIKPVKQSSRPKVALLMGMPGGSFLVGTQHSYVGDLIAKAGGDVIGTGDSAYTNLNAEQIAAENPDVIITMAHAMPDNVFKSFDALFAQNNWQAIKAVKNGHVYQAKEPIFGMTANLNAPKAFNQLKTWLDK</sequence>
<accession>A0A4Z0RMF4</accession>
<dbReference type="Pfam" id="PF01497">
    <property type="entry name" value="Peripla_BP_2"/>
    <property type="match status" value="1"/>
</dbReference>
<comment type="similarity">
    <text evidence="1">Belongs to the bacterial solute-binding protein 8 family.</text>
</comment>
<dbReference type="Proteomes" id="UP000808038">
    <property type="component" value="Unassembled WGS sequence"/>
</dbReference>
<evidence type="ECO:0000259" key="3">
    <source>
        <dbReference type="PROSITE" id="PS50983"/>
    </source>
</evidence>
<comment type="caution">
    <text evidence="5">The sequence shown here is derived from an EMBL/GenBank/DDBJ whole genome shotgun (WGS) entry which is preliminary data.</text>
</comment>
<dbReference type="InterPro" id="IPR050902">
    <property type="entry name" value="ABC_Transporter_SBP"/>
</dbReference>
<evidence type="ECO:0000313" key="5">
    <source>
        <dbReference type="EMBL" id="MBJ7638890.1"/>
    </source>
</evidence>
<keyword evidence="2" id="KW-0472">Membrane</keyword>
<name>A0A4Z0RMF4_WEICO</name>
<keyword evidence="6" id="KW-1185">Reference proteome</keyword>
<dbReference type="GeneID" id="57977841"/>
<dbReference type="Proteomes" id="UP000728106">
    <property type="component" value="Unassembled WGS sequence"/>
</dbReference>
<dbReference type="RefSeq" id="WP_003609867.1">
    <property type="nucleotide sequence ID" value="NZ_CP027563.1"/>
</dbReference>
<dbReference type="PANTHER" id="PTHR30535">
    <property type="entry name" value="VITAMIN B12-BINDING PROTEIN"/>
    <property type="match status" value="1"/>
</dbReference>
<dbReference type="Gene3D" id="3.40.50.1980">
    <property type="entry name" value="Nitrogenase molybdenum iron protein domain"/>
    <property type="match status" value="2"/>
</dbReference>
<gene>
    <name evidence="5" type="ORF">HAU20_05750</name>
    <name evidence="4" type="ORF">HAU43_03945</name>
</gene>
<dbReference type="InterPro" id="IPR002491">
    <property type="entry name" value="ABC_transptr_periplasmic_BD"/>
</dbReference>
<dbReference type="PROSITE" id="PS50983">
    <property type="entry name" value="FE_B12_PBP"/>
    <property type="match status" value="1"/>
</dbReference>
<evidence type="ECO:0000313" key="6">
    <source>
        <dbReference type="Proteomes" id="UP000728106"/>
    </source>
</evidence>
<keyword evidence="2" id="KW-0812">Transmembrane</keyword>
<dbReference type="EMBL" id="JAAOCP010000006">
    <property type="protein sequence ID" value="MBJ7638890.1"/>
    <property type="molecule type" value="Genomic_DNA"/>
</dbReference>
<evidence type="ECO:0000256" key="1">
    <source>
        <dbReference type="ARBA" id="ARBA00008814"/>
    </source>
</evidence>
<dbReference type="PANTHER" id="PTHR30535:SF36">
    <property type="entry name" value="HIGH-AFFINITY HEME UPTAKE SYSTEM PROTEIN ISDE"/>
    <property type="match status" value="1"/>
</dbReference>
<proteinExistence type="inferred from homology"/>
<evidence type="ECO:0000256" key="2">
    <source>
        <dbReference type="SAM" id="Phobius"/>
    </source>
</evidence>
<keyword evidence="2" id="KW-1133">Transmembrane helix</keyword>
<reference evidence="5" key="1">
    <citation type="submission" date="2020-02" db="EMBL/GenBank/DDBJ databases">
        <authorList>
            <person name="Fontana A."/>
            <person name="Patrone V."/>
            <person name="Morelli L."/>
        </authorList>
    </citation>
    <scope>NUCLEOTIDE SEQUENCE</scope>
    <source>
        <strain evidence="4">CCUG 30943</strain>
        <strain evidence="5">CCUG 43002</strain>
    </source>
</reference>
<dbReference type="SUPFAM" id="SSF53807">
    <property type="entry name" value="Helical backbone' metal receptor"/>
    <property type="match status" value="1"/>
</dbReference>
<dbReference type="AlphaFoldDB" id="A0A4Z0RMF4"/>
<protein>
    <submittedName>
        <fullName evidence="5">ABC transporter substrate-binding protein</fullName>
    </submittedName>
</protein>
<feature type="transmembrane region" description="Helical" evidence="2">
    <location>
        <begin position="7"/>
        <end position="26"/>
    </location>
</feature>
<reference evidence="5 6" key="2">
    <citation type="journal article" date="2021" name="Int. J. Food Microbiol.">
        <title>Safety demonstration of a microbial species for use in the food chain: Weissella confusa.</title>
        <authorList>
            <person name="Bourdichon F."/>
            <person name="Patrone V."/>
            <person name="Fontana A."/>
            <person name="Milani G."/>
            <person name="Morelli L."/>
        </authorList>
    </citation>
    <scope>NUCLEOTIDE SEQUENCE [LARGE SCALE GENOMIC DNA]</scope>
    <source>
        <strain evidence="4">CCUG 30943</strain>
        <strain evidence="5 6">CCUG 43002</strain>
    </source>
</reference>
<evidence type="ECO:0000313" key="4">
    <source>
        <dbReference type="EMBL" id="MBJ7632240.1"/>
    </source>
</evidence>